<evidence type="ECO:0000256" key="7">
    <source>
        <dbReference type="HAMAP-Rule" id="MF_00332"/>
    </source>
</evidence>
<dbReference type="NCBIfam" id="NF003520">
    <property type="entry name" value="PRK05183.1"/>
    <property type="match status" value="1"/>
</dbReference>
<keyword evidence="4 7" id="KW-0547">Nucleotide-binding</keyword>
<dbReference type="PROSITE" id="PS00329">
    <property type="entry name" value="HSP70_2"/>
    <property type="match status" value="1"/>
</dbReference>
<evidence type="ECO:0000313" key="10">
    <source>
        <dbReference type="EMBL" id="MCC7657585.1"/>
    </source>
</evidence>
<dbReference type="InterPro" id="IPR018181">
    <property type="entry name" value="Heat_shock_70_CS"/>
</dbReference>
<keyword evidence="7" id="KW-0143">Chaperone</keyword>
<dbReference type="InterPro" id="IPR043129">
    <property type="entry name" value="ATPase_NBD"/>
</dbReference>
<gene>
    <name evidence="7 10" type="primary">dnaK</name>
    <name evidence="10" type="ORF">FUU20_02200</name>
</gene>
<dbReference type="Proteomes" id="UP001199135">
    <property type="component" value="Unassembled WGS sequence"/>
</dbReference>
<sequence length="637" mass="68914">MGKIIGIDLGTTNSCVAIMDGAKARVLENAEGDRTTPSIIAYTQDGETLVGQPAKRQAVTNPENTLFAIKRLIGRRFQDDEAQRDKAIMPYKIVEADNGDAWLEVKGQKMAPPQISAEVLKKMKKTAEDYLGEPVTEAVITVPAYFNDAQRQATKDAGRIAGLEVKRIINEPTAAALAYGLDKEVGNRTIAVYDLGGGTFDISIIEIDDVDGEKTFEVLATNGDTHLGGEDFDSRLINYLVEEFKKDQGIDLRNDPLAMQRLKEAAEKAKIELSSAQQTDVNLPYITADAAGPKHMNIKVTRAKLESLVEDLVARSIEPLKVALKDAGLSVSDIQDVILVGGQTRMPMVQKKVADFFGKEPRKDVNPDEAVAVGAAVQGGVLAGDVKDVLLLDVTPLSLGIETMGSVMTPLITKNTTIPTKHSQVFSTAEDNQSAVTIHVLQGERKRASDNKSLGQFNLDGIQAAPRGMAQIEVTFDIDADGILHVSAKDKNTGREQKITIKASSGLNEDEIQKMVRDAELNAEADRKFEELVQTRNQADHLIHGTRKQLEEAGDKLPAEDKTAIEAALKDLEAAAKGEDKAEIEAKTQALVQVSGKLLEMAQAQQAQQGADAGADNAAQKDDDVVDAEFEEVKDKK</sequence>
<dbReference type="InterPro" id="IPR029047">
    <property type="entry name" value="HSP70_peptide-bd_sf"/>
</dbReference>
<dbReference type="PRINTS" id="PR00301">
    <property type="entry name" value="HEATSHOCK70"/>
</dbReference>
<comment type="caution">
    <text evidence="10">The sequence shown here is derived from an EMBL/GenBank/DDBJ whole genome shotgun (WGS) entry which is preliminary data.</text>
</comment>
<dbReference type="HAMAP" id="MF_00332">
    <property type="entry name" value="DnaK"/>
    <property type="match status" value="1"/>
</dbReference>
<keyword evidence="3 7" id="KW-0597">Phosphoprotein</keyword>
<dbReference type="InterPro" id="IPR013126">
    <property type="entry name" value="Hsp_70_fam"/>
</dbReference>
<comment type="function">
    <text evidence="7">Acts as a chaperone.</text>
</comment>
<accession>A0ABS8J1W0</accession>
<dbReference type="SUPFAM" id="SSF100920">
    <property type="entry name" value="Heat shock protein 70kD (HSP70), peptide-binding domain"/>
    <property type="match status" value="1"/>
</dbReference>
<dbReference type="CDD" id="cd10234">
    <property type="entry name" value="ASKHA_NBD_HSP70_DnaK-like"/>
    <property type="match status" value="1"/>
</dbReference>
<evidence type="ECO:0000256" key="5">
    <source>
        <dbReference type="ARBA" id="ARBA00022840"/>
    </source>
</evidence>
<dbReference type="Pfam" id="PF00012">
    <property type="entry name" value="HSP70"/>
    <property type="match status" value="1"/>
</dbReference>
<proteinExistence type="evidence at transcript level"/>
<dbReference type="PROSITE" id="PS00297">
    <property type="entry name" value="HSP70_1"/>
    <property type="match status" value="1"/>
</dbReference>
<evidence type="ECO:0000256" key="8">
    <source>
        <dbReference type="RuleBase" id="RU003322"/>
    </source>
</evidence>
<dbReference type="Gene3D" id="3.30.420.40">
    <property type="match status" value="2"/>
</dbReference>
<keyword evidence="11" id="KW-1185">Reference proteome</keyword>
<dbReference type="NCBIfam" id="TIGR02350">
    <property type="entry name" value="prok_dnaK"/>
    <property type="match status" value="1"/>
</dbReference>
<evidence type="ECO:0000256" key="4">
    <source>
        <dbReference type="ARBA" id="ARBA00022741"/>
    </source>
</evidence>
<dbReference type="RefSeq" id="WP_230489591.1">
    <property type="nucleotide sequence ID" value="NZ_VOSN01000002.1"/>
</dbReference>
<evidence type="ECO:0000256" key="9">
    <source>
        <dbReference type="SAM" id="MobiDB-lite"/>
    </source>
</evidence>
<dbReference type="SUPFAM" id="SSF53067">
    <property type="entry name" value="Actin-like ATPase domain"/>
    <property type="match status" value="2"/>
</dbReference>
<dbReference type="SUPFAM" id="SSF100934">
    <property type="entry name" value="Heat shock protein 70kD (HSP70), C-terminal subdomain"/>
    <property type="match status" value="1"/>
</dbReference>
<dbReference type="Gene3D" id="1.20.1270.10">
    <property type="match status" value="1"/>
</dbReference>
<evidence type="ECO:0000256" key="1">
    <source>
        <dbReference type="ARBA" id="ARBA00007381"/>
    </source>
</evidence>
<dbReference type="NCBIfam" id="NF001413">
    <property type="entry name" value="PRK00290.1"/>
    <property type="match status" value="1"/>
</dbReference>
<organism evidence="10 11">
    <name type="scientific">Serratia montpellierensis</name>
    <dbReference type="NCBI Taxonomy" id="2598730"/>
    <lineage>
        <taxon>Bacteria</taxon>
        <taxon>Pseudomonadati</taxon>
        <taxon>Pseudomonadota</taxon>
        <taxon>Gammaproteobacteria</taxon>
        <taxon>Enterobacterales</taxon>
        <taxon>Yersiniaceae</taxon>
        <taxon>Serratia</taxon>
    </lineage>
</organism>
<feature type="modified residue" description="Phosphothreonine; by autocatalysis" evidence="7">
    <location>
        <position position="199"/>
    </location>
</feature>
<dbReference type="Gene3D" id="2.60.34.10">
    <property type="entry name" value="Substrate Binding Domain Of DNAk, Chain A, domain 1"/>
    <property type="match status" value="1"/>
</dbReference>
<reference evidence="10 11" key="1">
    <citation type="submission" date="2019-08" db="EMBL/GenBank/DDBJ databases">
        <title>Genome sequencing of Psyttalia spp.-associated microbial isolates reveals a potentially novel species in the Serratia genus.</title>
        <authorList>
            <person name="Tannieres-Laurent M."/>
            <person name="Sparks M.E."/>
            <person name="Blackburn M.B."/>
            <person name="Gundersen-Rindal D.E."/>
            <person name="Bon M.-C."/>
        </authorList>
    </citation>
    <scope>NUCLEOTIDE SEQUENCE [LARGE SCALE GENOMIC DNA]</scope>
    <source>
        <strain evidence="11">Pon4B</strain>
    </source>
</reference>
<name>A0ABS8J1W0_9GAMM</name>
<evidence type="ECO:0000256" key="2">
    <source>
        <dbReference type="ARBA" id="ARBA00014415"/>
    </source>
</evidence>
<feature type="region of interest" description="Disordered" evidence="9">
    <location>
        <begin position="603"/>
        <end position="637"/>
    </location>
</feature>
<protein>
    <recommendedName>
        <fullName evidence="2 7">Chaperone protein DnaK</fullName>
    </recommendedName>
    <alternativeName>
        <fullName evidence="7">HSP70</fullName>
    </alternativeName>
    <alternativeName>
        <fullName evidence="7">Heat shock 70 kDa protein</fullName>
    </alternativeName>
    <alternativeName>
        <fullName evidence="7">Heat shock protein 70</fullName>
    </alternativeName>
</protein>
<keyword evidence="5 7" id="KW-0067">ATP-binding</keyword>
<feature type="compositionally biased region" description="Low complexity" evidence="9">
    <location>
        <begin position="603"/>
        <end position="618"/>
    </location>
</feature>
<dbReference type="PANTHER" id="PTHR19375">
    <property type="entry name" value="HEAT SHOCK PROTEIN 70KDA"/>
    <property type="match status" value="1"/>
</dbReference>
<dbReference type="InterPro" id="IPR029048">
    <property type="entry name" value="HSP70_C_sf"/>
</dbReference>
<dbReference type="EMBL" id="VOSO01000004">
    <property type="protein sequence ID" value="MCC7657585.1"/>
    <property type="molecule type" value="Genomic_DNA"/>
</dbReference>
<keyword evidence="6 7" id="KW-0346">Stress response</keyword>
<evidence type="ECO:0000313" key="11">
    <source>
        <dbReference type="Proteomes" id="UP001199135"/>
    </source>
</evidence>
<comment type="similarity">
    <text evidence="1 7 8">Belongs to the heat shock protein 70 family.</text>
</comment>
<dbReference type="Gene3D" id="3.90.640.10">
    <property type="entry name" value="Actin, Chain A, domain 4"/>
    <property type="match status" value="1"/>
</dbReference>
<evidence type="ECO:0000256" key="6">
    <source>
        <dbReference type="ARBA" id="ARBA00023016"/>
    </source>
</evidence>
<dbReference type="InterPro" id="IPR012725">
    <property type="entry name" value="Chaperone_DnaK"/>
</dbReference>
<dbReference type="PROSITE" id="PS01036">
    <property type="entry name" value="HSP70_3"/>
    <property type="match status" value="1"/>
</dbReference>
<evidence type="ECO:0000256" key="3">
    <source>
        <dbReference type="ARBA" id="ARBA00022553"/>
    </source>
</evidence>
<comment type="induction">
    <text evidence="7">By stress conditions e.g. heat shock.</text>
</comment>